<keyword evidence="15" id="KW-1185">Reference proteome</keyword>
<dbReference type="Gene3D" id="1.10.10.1320">
    <property type="entry name" value="Anti-sigma factor, zinc-finger domain"/>
    <property type="match status" value="1"/>
</dbReference>
<dbReference type="PANTHER" id="PTHR37461:SF1">
    <property type="entry name" value="ANTI-SIGMA-K FACTOR RSKA"/>
    <property type="match status" value="1"/>
</dbReference>
<dbReference type="InterPro" id="IPR051474">
    <property type="entry name" value="Anti-sigma-K/W_factor"/>
</dbReference>
<reference evidence="14 15" key="1">
    <citation type="submission" date="2017-06" db="EMBL/GenBank/DDBJ databases">
        <authorList>
            <person name="Kim H.J."/>
            <person name="Triplett B.A."/>
        </authorList>
    </citation>
    <scope>NUCLEOTIDE SEQUENCE [LARGE SCALE GENOMIC DNA]</scope>
    <source>
        <strain evidence="14 15">DSM 45207</strain>
    </source>
</reference>
<sequence length="244" mass="25938">MNADIHTLTGAYVLDALSAGEREAFEEHLAQCADCSREVRELRETTAYLGSAEAAAAPERLKSRVLEQARTTRQLPPDEGPIVPIKGRKWPLRVTTAVAAAGVVAALVLGIQVGLTNQELSETRQALEQSEQVYGELADVLTAADARVATGEDEVGTVTVVYSDSAQKLTVIPNELSDPPDDRVYQVWFLDGDAPTSAGLLTHADRPMVTRTASEAAQLGITVEPAGGSEAPTTDPVMMISLDT</sequence>
<dbReference type="PANTHER" id="PTHR37461">
    <property type="entry name" value="ANTI-SIGMA-K FACTOR RSKA"/>
    <property type="match status" value="1"/>
</dbReference>
<keyword evidence="8" id="KW-0804">Transcription</keyword>
<feature type="domain" description="Putative zinc-finger" evidence="13">
    <location>
        <begin position="4"/>
        <end position="35"/>
    </location>
</feature>
<comment type="subcellular location">
    <subcellularLocation>
        <location evidence="2">Cell membrane</location>
    </subcellularLocation>
    <subcellularLocation>
        <location evidence="1">Membrane</location>
        <topology evidence="1">Single-pass membrane protein</topology>
    </subcellularLocation>
</comment>
<evidence type="ECO:0000256" key="6">
    <source>
        <dbReference type="ARBA" id="ARBA00023015"/>
    </source>
</evidence>
<dbReference type="OrthoDB" id="153510at2"/>
<dbReference type="InterPro" id="IPR041916">
    <property type="entry name" value="Anti_sigma_zinc_sf"/>
</dbReference>
<keyword evidence="3" id="KW-1003">Cell membrane</keyword>
<dbReference type="GO" id="GO:0006417">
    <property type="term" value="P:regulation of translation"/>
    <property type="evidence" value="ECO:0007669"/>
    <property type="project" value="TreeGrafter"/>
</dbReference>
<proteinExistence type="predicted"/>
<evidence type="ECO:0000256" key="3">
    <source>
        <dbReference type="ARBA" id="ARBA00022475"/>
    </source>
</evidence>
<dbReference type="Pfam" id="PF10099">
    <property type="entry name" value="RskA_C"/>
    <property type="match status" value="1"/>
</dbReference>
<evidence type="ECO:0000256" key="7">
    <source>
        <dbReference type="ARBA" id="ARBA00023136"/>
    </source>
</evidence>
<name>A0A238Y144_9PSEU</name>
<dbReference type="EMBL" id="FZNW01000013">
    <property type="protein sequence ID" value="SNR64538.1"/>
    <property type="molecule type" value="Genomic_DNA"/>
</dbReference>
<dbReference type="InterPro" id="IPR027383">
    <property type="entry name" value="Znf_put"/>
</dbReference>
<evidence type="ECO:0000259" key="13">
    <source>
        <dbReference type="Pfam" id="PF13490"/>
    </source>
</evidence>
<evidence type="ECO:0000256" key="11">
    <source>
        <dbReference type="SAM" id="Phobius"/>
    </source>
</evidence>
<organism evidence="14 15">
    <name type="scientific">Haloechinothrix alba</name>
    <dbReference type="NCBI Taxonomy" id="664784"/>
    <lineage>
        <taxon>Bacteria</taxon>
        <taxon>Bacillati</taxon>
        <taxon>Actinomycetota</taxon>
        <taxon>Actinomycetes</taxon>
        <taxon>Pseudonocardiales</taxon>
        <taxon>Pseudonocardiaceae</taxon>
        <taxon>Haloechinothrix</taxon>
    </lineage>
</organism>
<dbReference type="GO" id="GO:0005886">
    <property type="term" value="C:plasma membrane"/>
    <property type="evidence" value="ECO:0007669"/>
    <property type="project" value="UniProtKB-SubCell"/>
</dbReference>
<dbReference type="GO" id="GO:0016989">
    <property type="term" value="F:sigma factor antagonist activity"/>
    <property type="evidence" value="ECO:0007669"/>
    <property type="project" value="TreeGrafter"/>
</dbReference>
<evidence type="ECO:0000259" key="12">
    <source>
        <dbReference type="Pfam" id="PF10099"/>
    </source>
</evidence>
<keyword evidence="5 11" id="KW-1133">Transmembrane helix</keyword>
<protein>
    <recommendedName>
        <fullName evidence="10">Regulator of SigK</fullName>
    </recommendedName>
    <alternativeName>
        <fullName evidence="9">Sigma-K anti-sigma factor RskA</fullName>
    </alternativeName>
</protein>
<evidence type="ECO:0000256" key="9">
    <source>
        <dbReference type="ARBA" id="ARBA00029829"/>
    </source>
</evidence>
<keyword evidence="7 11" id="KW-0472">Membrane</keyword>
<dbReference type="Proteomes" id="UP000198348">
    <property type="component" value="Unassembled WGS sequence"/>
</dbReference>
<evidence type="ECO:0000256" key="1">
    <source>
        <dbReference type="ARBA" id="ARBA00004167"/>
    </source>
</evidence>
<evidence type="ECO:0000256" key="4">
    <source>
        <dbReference type="ARBA" id="ARBA00022692"/>
    </source>
</evidence>
<evidence type="ECO:0000313" key="14">
    <source>
        <dbReference type="EMBL" id="SNR64538.1"/>
    </source>
</evidence>
<keyword evidence="6" id="KW-0805">Transcription regulation</keyword>
<accession>A0A238Y144</accession>
<feature type="domain" description="Anti-sigma K factor RskA C-terminal" evidence="12">
    <location>
        <begin position="97"/>
        <end position="237"/>
    </location>
</feature>
<dbReference type="RefSeq" id="WP_089302089.1">
    <property type="nucleotide sequence ID" value="NZ_FZNW01000013.1"/>
</dbReference>
<dbReference type="AlphaFoldDB" id="A0A238Y144"/>
<dbReference type="InterPro" id="IPR018764">
    <property type="entry name" value="RskA_C"/>
</dbReference>
<keyword evidence="4 11" id="KW-0812">Transmembrane</keyword>
<feature type="transmembrane region" description="Helical" evidence="11">
    <location>
        <begin position="94"/>
        <end position="115"/>
    </location>
</feature>
<evidence type="ECO:0000256" key="2">
    <source>
        <dbReference type="ARBA" id="ARBA00004236"/>
    </source>
</evidence>
<evidence type="ECO:0000313" key="15">
    <source>
        <dbReference type="Proteomes" id="UP000198348"/>
    </source>
</evidence>
<evidence type="ECO:0000256" key="8">
    <source>
        <dbReference type="ARBA" id="ARBA00023163"/>
    </source>
</evidence>
<dbReference type="Pfam" id="PF13490">
    <property type="entry name" value="zf-HC2"/>
    <property type="match status" value="1"/>
</dbReference>
<evidence type="ECO:0000256" key="5">
    <source>
        <dbReference type="ARBA" id="ARBA00022989"/>
    </source>
</evidence>
<evidence type="ECO:0000256" key="10">
    <source>
        <dbReference type="ARBA" id="ARBA00030803"/>
    </source>
</evidence>
<gene>
    <name evidence="14" type="ORF">SAMN06265360_11320</name>
</gene>